<feature type="compositionally biased region" description="Low complexity" evidence="5">
    <location>
        <begin position="332"/>
        <end position="354"/>
    </location>
</feature>
<dbReference type="GeneID" id="33556701"/>
<dbReference type="AlphaFoldDB" id="A0A1Y1UQE3"/>
<dbReference type="EMBL" id="NBSH01000002">
    <property type="protein sequence ID" value="ORX40288.1"/>
    <property type="molecule type" value="Genomic_DNA"/>
</dbReference>
<feature type="transmembrane region" description="Helical" evidence="6">
    <location>
        <begin position="84"/>
        <end position="105"/>
    </location>
</feature>
<name>A0A1Y1UQE3_9TREE</name>
<evidence type="ECO:0000256" key="4">
    <source>
        <dbReference type="ARBA" id="ARBA00023136"/>
    </source>
</evidence>
<evidence type="ECO:0000256" key="3">
    <source>
        <dbReference type="ARBA" id="ARBA00022989"/>
    </source>
</evidence>
<feature type="transmembrane region" description="Helical" evidence="6">
    <location>
        <begin position="117"/>
        <end position="140"/>
    </location>
</feature>
<comment type="caution">
    <text evidence="7">The sequence shown here is derived from an EMBL/GenBank/DDBJ whole genome shotgun (WGS) entry which is preliminary data.</text>
</comment>
<keyword evidence="8" id="KW-1185">Reference proteome</keyword>
<keyword evidence="2 6" id="KW-0812">Transmembrane</keyword>
<feature type="transmembrane region" description="Helical" evidence="6">
    <location>
        <begin position="183"/>
        <end position="202"/>
    </location>
</feature>
<dbReference type="Proteomes" id="UP000193218">
    <property type="component" value="Unassembled WGS sequence"/>
</dbReference>
<sequence>MPAVSFLPFLHSIPFATRILTLTLVITTLAGIFLTNLIEENTAVGSRIESPHHGLPWRVYLNWLVLVPGTSWKFPWVLVTSGFVELSIVELVMSSVSLLLAARYLERIWGGRELVRFVLVTIFASNVIAFGFSWLTYFVLQDENYSLYGVPYHGMTALQVGFLVAFTQLAPEHQLQLFGQFKVRVKTLPGIYLLISNVLVFLLGPSPYMLVQFGFFVAWVYLRFYKLSEDGLSRGDRSETFAFQYWFPPPVRPYIAKLGNLVFSLATRFKLVPAWDDAQSSSSYAMLPGPGSARAEAERRRALALKALDARLASGPTPAAAAAAGSGGGGATSAPTTSAPSASSTSGPAASTPSIKPDESKVKD</sequence>
<dbReference type="SMART" id="SM01160">
    <property type="entry name" value="DUF1751"/>
    <property type="match status" value="1"/>
</dbReference>
<keyword evidence="4 6" id="KW-0472">Membrane</keyword>
<dbReference type="SUPFAM" id="SSF144091">
    <property type="entry name" value="Rhomboid-like"/>
    <property type="match status" value="1"/>
</dbReference>
<dbReference type="InterPro" id="IPR035952">
    <property type="entry name" value="Rhomboid-like_sf"/>
</dbReference>
<proteinExistence type="predicted"/>
<dbReference type="GO" id="GO:0005794">
    <property type="term" value="C:Golgi apparatus"/>
    <property type="evidence" value="ECO:0007669"/>
    <property type="project" value="TreeGrafter"/>
</dbReference>
<evidence type="ECO:0000256" key="5">
    <source>
        <dbReference type="SAM" id="MobiDB-lite"/>
    </source>
</evidence>
<evidence type="ECO:0000313" key="8">
    <source>
        <dbReference type="Proteomes" id="UP000193218"/>
    </source>
</evidence>
<keyword evidence="3 6" id="KW-1133">Transmembrane helix</keyword>
<dbReference type="PANTHER" id="PTHR13377">
    <property type="entry name" value="PLACENTAL PROTEIN 6"/>
    <property type="match status" value="1"/>
</dbReference>
<feature type="transmembrane region" description="Helical" evidence="6">
    <location>
        <begin position="59"/>
        <end position="78"/>
    </location>
</feature>
<organism evidence="7 8">
    <name type="scientific">Kockovaella imperatae</name>
    <dbReference type="NCBI Taxonomy" id="4999"/>
    <lineage>
        <taxon>Eukaryota</taxon>
        <taxon>Fungi</taxon>
        <taxon>Dikarya</taxon>
        <taxon>Basidiomycota</taxon>
        <taxon>Agaricomycotina</taxon>
        <taxon>Tremellomycetes</taxon>
        <taxon>Tremellales</taxon>
        <taxon>Cuniculitremaceae</taxon>
        <taxon>Kockovaella</taxon>
    </lineage>
</organism>
<dbReference type="FunFam" id="1.20.1540.10:FF:000004">
    <property type="entry name" value="Transmembrane protein 115"/>
    <property type="match status" value="1"/>
</dbReference>
<evidence type="ECO:0000256" key="2">
    <source>
        <dbReference type="ARBA" id="ARBA00022692"/>
    </source>
</evidence>
<feature type="transmembrane region" description="Helical" evidence="6">
    <location>
        <begin position="15"/>
        <end position="38"/>
    </location>
</feature>
<protein>
    <submittedName>
        <fullName evidence="7">Eukaryotic integral membrane protein-domain-containing protein</fullName>
    </submittedName>
</protein>
<dbReference type="RefSeq" id="XP_021874073.1">
    <property type="nucleotide sequence ID" value="XM_022014893.1"/>
</dbReference>
<dbReference type="InterPro" id="IPR013861">
    <property type="entry name" value="TMEM115/Pdh1/Rbl19"/>
</dbReference>
<gene>
    <name evidence="7" type="ORF">BD324DRAFT_617190</name>
</gene>
<dbReference type="Pfam" id="PF08551">
    <property type="entry name" value="DUF1751"/>
    <property type="match status" value="1"/>
</dbReference>
<dbReference type="InParanoid" id="A0A1Y1UQE3"/>
<accession>A0A1Y1UQE3</accession>
<evidence type="ECO:0000256" key="6">
    <source>
        <dbReference type="SAM" id="Phobius"/>
    </source>
</evidence>
<evidence type="ECO:0000256" key="1">
    <source>
        <dbReference type="ARBA" id="ARBA00004141"/>
    </source>
</evidence>
<feature type="transmembrane region" description="Helical" evidence="6">
    <location>
        <begin position="152"/>
        <end position="171"/>
    </location>
</feature>
<dbReference type="OrthoDB" id="73612at2759"/>
<dbReference type="GO" id="GO:0016020">
    <property type="term" value="C:membrane"/>
    <property type="evidence" value="ECO:0007669"/>
    <property type="project" value="UniProtKB-SubCell"/>
</dbReference>
<comment type="subcellular location">
    <subcellularLocation>
        <location evidence="1">Membrane</location>
        <topology evidence="1">Multi-pass membrane protein</topology>
    </subcellularLocation>
</comment>
<dbReference type="STRING" id="4999.A0A1Y1UQE3"/>
<dbReference type="GO" id="GO:0006890">
    <property type="term" value="P:retrograde vesicle-mediated transport, Golgi to endoplasmic reticulum"/>
    <property type="evidence" value="ECO:0007669"/>
    <property type="project" value="InterPro"/>
</dbReference>
<dbReference type="PANTHER" id="PTHR13377:SF3">
    <property type="entry name" value="TRANSMEMBRANE PROTEIN 115"/>
    <property type="match status" value="1"/>
</dbReference>
<reference evidence="7 8" key="1">
    <citation type="submission" date="2017-03" db="EMBL/GenBank/DDBJ databases">
        <title>Widespread Adenine N6-methylation of Active Genes in Fungi.</title>
        <authorList>
            <consortium name="DOE Joint Genome Institute"/>
            <person name="Mondo S.J."/>
            <person name="Dannebaum R.O."/>
            <person name="Kuo R.C."/>
            <person name="Louie K.B."/>
            <person name="Bewick A.J."/>
            <person name="Labutti K."/>
            <person name="Haridas S."/>
            <person name="Kuo A."/>
            <person name="Salamov A."/>
            <person name="Ahrendt S.R."/>
            <person name="Lau R."/>
            <person name="Bowen B.P."/>
            <person name="Lipzen A."/>
            <person name="Sullivan W."/>
            <person name="Andreopoulos W.B."/>
            <person name="Clum A."/>
            <person name="Lindquist E."/>
            <person name="Daum C."/>
            <person name="Northen T.R."/>
            <person name="Ramamoorthy G."/>
            <person name="Schmitz R.J."/>
            <person name="Gryganskyi A."/>
            <person name="Culley D."/>
            <person name="Magnuson J."/>
            <person name="James T.Y."/>
            <person name="O'Malley M.A."/>
            <person name="Stajich J.E."/>
            <person name="Spatafora J.W."/>
            <person name="Visel A."/>
            <person name="Grigoriev I.V."/>
        </authorList>
    </citation>
    <scope>NUCLEOTIDE SEQUENCE [LARGE SCALE GENOMIC DNA]</scope>
    <source>
        <strain evidence="7 8">NRRL Y-17943</strain>
    </source>
</reference>
<evidence type="ECO:0000313" key="7">
    <source>
        <dbReference type="EMBL" id="ORX40288.1"/>
    </source>
</evidence>
<feature type="region of interest" description="Disordered" evidence="5">
    <location>
        <begin position="318"/>
        <end position="364"/>
    </location>
</feature>
<dbReference type="Gene3D" id="1.20.1540.10">
    <property type="entry name" value="Rhomboid-like"/>
    <property type="match status" value="1"/>
</dbReference>